<gene>
    <name evidence="1" type="ORF">FHR24_002750</name>
</gene>
<keyword evidence="1" id="KW-0378">Hydrolase</keyword>
<sequence>MIVYLIRHTTPNIERGICYGQSDIDVSDIFEEEANFLLGKIKSVTITDVISSPLQRCTKLATKISTAYTTNASLMELDFGNWELKKWNAIPDEETNPWMNDFVNVPVPNGENYLDLFARAIKCYKNIQNNNTIVVTHAGVIRSILTYITNTNLNDSFDFKIPYGTIVKIDTESNEYTIL</sequence>
<reference evidence="1 2" key="1">
    <citation type="submission" date="2020-03" db="EMBL/GenBank/DDBJ databases">
        <title>Genomic Encyclopedia of Type Strains, Phase IV (KMG-IV): sequencing the most valuable type-strain genomes for metagenomic binning, comparative biology and taxonomic classification.</title>
        <authorList>
            <person name="Goeker M."/>
        </authorList>
    </citation>
    <scope>NUCLEOTIDE SEQUENCE [LARGE SCALE GENOMIC DNA]</scope>
    <source>
        <strain evidence="1 2">DSM 101599</strain>
    </source>
</reference>
<dbReference type="Proteomes" id="UP000745859">
    <property type="component" value="Unassembled WGS sequence"/>
</dbReference>
<comment type="caution">
    <text evidence="1">The sequence shown here is derived from an EMBL/GenBank/DDBJ whole genome shotgun (WGS) entry which is preliminary data.</text>
</comment>
<dbReference type="InterPro" id="IPR013078">
    <property type="entry name" value="His_Pase_superF_clade-1"/>
</dbReference>
<proteinExistence type="predicted"/>
<organism evidence="1 2">
    <name type="scientific">Wenyingzhuangia heitensis</name>
    <dbReference type="NCBI Taxonomy" id="1487859"/>
    <lineage>
        <taxon>Bacteria</taxon>
        <taxon>Pseudomonadati</taxon>
        <taxon>Bacteroidota</taxon>
        <taxon>Flavobacteriia</taxon>
        <taxon>Flavobacteriales</taxon>
        <taxon>Flavobacteriaceae</taxon>
        <taxon>Wenyingzhuangia</taxon>
    </lineage>
</organism>
<dbReference type="SMART" id="SM00855">
    <property type="entry name" value="PGAM"/>
    <property type="match status" value="1"/>
</dbReference>
<evidence type="ECO:0000313" key="1">
    <source>
        <dbReference type="EMBL" id="NIJ46266.1"/>
    </source>
</evidence>
<keyword evidence="2" id="KW-1185">Reference proteome</keyword>
<protein>
    <submittedName>
        <fullName evidence="1">Alpha-ribazole phosphatase</fullName>
        <ecNumber evidence="1">3.1.3.73</ecNumber>
    </submittedName>
</protein>
<dbReference type="SUPFAM" id="SSF53254">
    <property type="entry name" value="Phosphoglycerate mutase-like"/>
    <property type="match status" value="1"/>
</dbReference>
<dbReference type="Pfam" id="PF00300">
    <property type="entry name" value="His_Phos_1"/>
    <property type="match status" value="1"/>
</dbReference>
<dbReference type="EC" id="3.1.3.73" evidence="1"/>
<dbReference type="GO" id="GO:0043755">
    <property type="term" value="F:alpha-ribazole phosphatase activity"/>
    <property type="evidence" value="ECO:0007669"/>
    <property type="project" value="UniProtKB-EC"/>
</dbReference>
<dbReference type="RefSeq" id="WP_167190034.1">
    <property type="nucleotide sequence ID" value="NZ_JAASQL010000005.1"/>
</dbReference>
<accession>A0ABX0UFF0</accession>
<name>A0ABX0UFF0_9FLAO</name>
<dbReference type="EMBL" id="JAASQL010000005">
    <property type="protein sequence ID" value="NIJ46266.1"/>
    <property type="molecule type" value="Genomic_DNA"/>
</dbReference>
<dbReference type="InterPro" id="IPR029033">
    <property type="entry name" value="His_PPase_superfam"/>
</dbReference>
<dbReference type="Gene3D" id="3.40.50.1240">
    <property type="entry name" value="Phosphoglycerate mutase-like"/>
    <property type="match status" value="1"/>
</dbReference>
<dbReference type="CDD" id="cd07040">
    <property type="entry name" value="HP"/>
    <property type="match status" value="1"/>
</dbReference>
<evidence type="ECO:0000313" key="2">
    <source>
        <dbReference type="Proteomes" id="UP000745859"/>
    </source>
</evidence>